<keyword evidence="3" id="KW-1185">Reference proteome</keyword>
<dbReference type="EMBL" id="JAQQWM010000001">
    <property type="protein sequence ID" value="KAK8081237.1"/>
    <property type="molecule type" value="Genomic_DNA"/>
</dbReference>
<protein>
    <submittedName>
        <fullName evidence="2">Uncharacterized protein</fullName>
    </submittedName>
</protein>
<gene>
    <name evidence="2" type="ORF">PG996_000018</name>
</gene>
<dbReference type="Proteomes" id="UP001446871">
    <property type="component" value="Unassembled WGS sequence"/>
</dbReference>
<accession>A0ABR1WCS7</accession>
<organism evidence="2 3">
    <name type="scientific">Apiospora saccharicola</name>
    <dbReference type="NCBI Taxonomy" id="335842"/>
    <lineage>
        <taxon>Eukaryota</taxon>
        <taxon>Fungi</taxon>
        <taxon>Dikarya</taxon>
        <taxon>Ascomycota</taxon>
        <taxon>Pezizomycotina</taxon>
        <taxon>Sordariomycetes</taxon>
        <taxon>Xylariomycetidae</taxon>
        <taxon>Amphisphaeriales</taxon>
        <taxon>Apiosporaceae</taxon>
        <taxon>Apiospora</taxon>
    </lineage>
</organism>
<name>A0ABR1WCS7_9PEZI</name>
<evidence type="ECO:0000313" key="3">
    <source>
        <dbReference type="Proteomes" id="UP001446871"/>
    </source>
</evidence>
<sequence>MITILILATNDDGNPDCTRHSNEAFDLAPPQDLRPFSLIPLSVSVHLRRDIDFIFSRVPRTTSPSQPAAPGGSSSSSSTRQFGNNRP</sequence>
<comment type="caution">
    <text evidence="2">The sequence shown here is derived from an EMBL/GenBank/DDBJ whole genome shotgun (WGS) entry which is preliminary data.</text>
</comment>
<feature type="region of interest" description="Disordered" evidence="1">
    <location>
        <begin position="58"/>
        <end position="87"/>
    </location>
</feature>
<proteinExistence type="predicted"/>
<reference evidence="2 3" key="1">
    <citation type="submission" date="2023-01" db="EMBL/GenBank/DDBJ databases">
        <title>Analysis of 21 Apiospora genomes using comparative genomics revels a genus with tremendous synthesis potential of carbohydrate active enzymes and secondary metabolites.</title>
        <authorList>
            <person name="Sorensen T."/>
        </authorList>
    </citation>
    <scope>NUCLEOTIDE SEQUENCE [LARGE SCALE GENOMIC DNA]</scope>
    <source>
        <strain evidence="2 3">CBS 83171</strain>
    </source>
</reference>
<evidence type="ECO:0000313" key="2">
    <source>
        <dbReference type="EMBL" id="KAK8081237.1"/>
    </source>
</evidence>
<feature type="compositionally biased region" description="Low complexity" evidence="1">
    <location>
        <begin position="63"/>
        <end position="78"/>
    </location>
</feature>
<evidence type="ECO:0000256" key="1">
    <source>
        <dbReference type="SAM" id="MobiDB-lite"/>
    </source>
</evidence>